<dbReference type="Gene3D" id="1.25.40.10">
    <property type="entry name" value="Tetratricopeptide repeat domain"/>
    <property type="match status" value="1"/>
</dbReference>
<sequence length="526" mass="57726">MRKILTLIAFFLIIPTSAHAQWFRADSDHFVVYAERSQEDTQTFAEELERFDKGVRRLRGLPAGEPGVNRVTVYLMRSSLFRDITSSRSIGGFYHSASNGSVAFLPTTGTGISPQQTLFHEYTHHLFSVAWSNIAIPGWLSEGMAELHATAEVRSDGSMVFGREPSYRTGSLRNLDNDQITAMLTANTEESGVYIYYTAGWLLTHYLTFDPERDGQLSNYIVAINSGQSLEEAAETAFGDTRKFESDLARYRRGTSLPAVAVPAEDIQIGDVTVRPLTPGERATIEWAIRSRSGVDEEEAEEVYAALKPLAETYSGDALAQRAFAEAAFDKGAFDDVIVAADRAIAADPSLGSVYAYKARAMMEAPESYADIDDATWIDIRRVIVAGLQADPDNAELLWLYYRSFAEAGTSPHVIAVQRLYRAFEIQPQYPPLRMATAYQLLTDGKAAEARAVLRPLAFSVHESAATKRARKIVDAIDEGDLDKALATAEEGAEAGPEDEEPTDGEPNSSQVMRTFGQAGLNAAAN</sequence>
<evidence type="ECO:0000313" key="3">
    <source>
        <dbReference type="EMBL" id="QIG79264.1"/>
    </source>
</evidence>
<evidence type="ECO:0008006" key="5">
    <source>
        <dbReference type="Google" id="ProtNLM"/>
    </source>
</evidence>
<organism evidence="3 4">
    <name type="scientific">Stakelama tenebrarum</name>
    <dbReference type="NCBI Taxonomy" id="2711215"/>
    <lineage>
        <taxon>Bacteria</taxon>
        <taxon>Pseudomonadati</taxon>
        <taxon>Pseudomonadota</taxon>
        <taxon>Alphaproteobacteria</taxon>
        <taxon>Sphingomonadales</taxon>
        <taxon>Sphingomonadaceae</taxon>
        <taxon>Stakelama</taxon>
    </lineage>
</organism>
<dbReference type="InterPro" id="IPR011990">
    <property type="entry name" value="TPR-like_helical_dom_sf"/>
</dbReference>
<dbReference type="Proteomes" id="UP000501568">
    <property type="component" value="Chromosome"/>
</dbReference>
<feature type="signal peptide" evidence="2">
    <location>
        <begin position="1"/>
        <end position="20"/>
    </location>
</feature>
<reference evidence="3 4" key="1">
    <citation type="submission" date="2020-02" db="EMBL/GenBank/DDBJ databases">
        <authorList>
            <person name="Zheng R.K."/>
            <person name="Sun C.M."/>
        </authorList>
    </citation>
    <scope>NUCLEOTIDE SEQUENCE [LARGE SCALE GENOMIC DNA]</scope>
    <source>
        <strain evidence="4">zrk23</strain>
    </source>
</reference>
<dbReference type="KEGG" id="spzr:G5C33_05290"/>
<protein>
    <recommendedName>
        <fullName evidence="5">DUF1570 domain-containing protein</fullName>
    </recommendedName>
</protein>
<dbReference type="RefSeq" id="WP_165326265.1">
    <property type="nucleotide sequence ID" value="NZ_CP049109.1"/>
</dbReference>
<evidence type="ECO:0000313" key="4">
    <source>
        <dbReference type="Proteomes" id="UP000501568"/>
    </source>
</evidence>
<feature type="compositionally biased region" description="Acidic residues" evidence="1">
    <location>
        <begin position="491"/>
        <end position="504"/>
    </location>
</feature>
<keyword evidence="2" id="KW-0732">Signal</keyword>
<feature type="region of interest" description="Disordered" evidence="1">
    <location>
        <begin position="484"/>
        <end position="526"/>
    </location>
</feature>
<feature type="chain" id="PRO_5026207413" description="DUF1570 domain-containing protein" evidence="2">
    <location>
        <begin position="21"/>
        <end position="526"/>
    </location>
</feature>
<accession>A0A6G6Y2T8</accession>
<keyword evidence="4" id="KW-1185">Reference proteome</keyword>
<evidence type="ECO:0000256" key="2">
    <source>
        <dbReference type="SAM" id="SignalP"/>
    </source>
</evidence>
<proteinExistence type="predicted"/>
<dbReference type="AlphaFoldDB" id="A0A6G6Y2T8"/>
<evidence type="ECO:0000256" key="1">
    <source>
        <dbReference type="SAM" id="MobiDB-lite"/>
    </source>
</evidence>
<gene>
    <name evidence="3" type="ORF">G5C33_05290</name>
</gene>
<name>A0A6G6Y2T8_9SPHN</name>
<dbReference type="EMBL" id="CP049109">
    <property type="protein sequence ID" value="QIG79264.1"/>
    <property type="molecule type" value="Genomic_DNA"/>
</dbReference>